<dbReference type="GO" id="GO:0016020">
    <property type="term" value="C:membrane"/>
    <property type="evidence" value="ECO:0007669"/>
    <property type="project" value="UniProtKB-SubCell"/>
</dbReference>
<evidence type="ECO:0000256" key="5">
    <source>
        <dbReference type="SAM" id="Phobius"/>
    </source>
</evidence>
<name>A0A183AJ23_9TREM</name>
<evidence type="ECO:0000313" key="8">
    <source>
        <dbReference type="Proteomes" id="UP000272942"/>
    </source>
</evidence>
<dbReference type="PROSITE" id="PS50262">
    <property type="entry name" value="G_PROTEIN_RECEP_F1_2"/>
    <property type="match status" value="1"/>
</dbReference>
<evidence type="ECO:0000256" key="2">
    <source>
        <dbReference type="ARBA" id="ARBA00022692"/>
    </source>
</evidence>
<accession>A0A183AJ23</accession>
<protein>
    <submittedName>
        <fullName evidence="9">G_PROTEIN_RECEP_F1_2 domain-containing protein</fullName>
    </submittedName>
</protein>
<evidence type="ECO:0000256" key="3">
    <source>
        <dbReference type="ARBA" id="ARBA00022989"/>
    </source>
</evidence>
<keyword evidence="2 5" id="KW-0812">Transmembrane</keyword>
<feature type="transmembrane region" description="Helical" evidence="5">
    <location>
        <begin position="271"/>
        <end position="293"/>
    </location>
</feature>
<evidence type="ECO:0000313" key="9">
    <source>
        <dbReference type="WBParaSite" id="ECPE_0000697201-mRNA-1"/>
    </source>
</evidence>
<dbReference type="CDD" id="cd00637">
    <property type="entry name" value="7tm_classA_rhodopsin-like"/>
    <property type="match status" value="1"/>
</dbReference>
<dbReference type="Gene3D" id="1.20.1070.10">
    <property type="entry name" value="Rhodopsin 7-helix transmembrane proteins"/>
    <property type="match status" value="1"/>
</dbReference>
<keyword evidence="3 5" id="KW-1133">Transmembrane helix</keyword>
<dbReference type="Proteomes" id="UP000272942">
    <property type="component" value="Unassembled WGS sequence"/>
</dbReference>
<dbReference type="GO" id="GO:0004930">
    <property type="term" value="F:G protein-coupled receptor activity"/>
    <property type="evidence" value="ECO:0007669"/>
    <property type="project" value="InterPro"/>
</dbReference>
<organism evidence="9">
    <name type="scientific">Echinostoma caproni</name>
    <dbReference type="NCBI Taxonomy" id="27848"/>
    <lineage>
        <taxon>Eukaryota</taxon>
        <taxon>Metazoa</taxon>
        <taxon>Spiralia</taxon>
        <taxon>Lophotrochozoa</taxon>
        <taxon>Platyhelminthes</taxon>
        <taxon>Trematoda</taxon>
        <taxon>Digenea</taxon>
        <taxon>Plagiorchiida</taxon>
        <taxon>Echinostomata</taxon>
        <taxon>Echinostomatoidea</taxon>
        <taxon>Echinostomatidae</taxon>
        <taxon>Echinostoma</taxon>
    </lineage>
</organism>
<evidence type="ECO:0000313" key="7">
    <source>
        <dbReference type="EMBL" id="VDP79780.1"/>
    </source>
</evidence>
<comment type="subcellular location">
    <subcellularLocation>
        <location evidence="1">Membrane</location>
    </subcellularLocation>
</comment>
<feature type="transmembrane region" description="Helical" evidence="5">
    <location>
        <begin position="12"/>
        <end position="31"/>
    </location>
</feature>
<dbReference type="PANTHER" id="PTHR45698">
    <property type="entry name" value="TRACE AMINE-ASSOCIATED RECEPTOR 19N-RELATED"/>
    <property type="match status" value="1"/>
</dbReference>
<evidence type="ECO:0000256" key="4">
    <source>
        <dbReference type="ARBA" id="ARBA00023136"/>
    </source>
</evidence>
<dbReference type="PANTHER" id="PTHR45698:SF1">
    <property type="entry name" value="TRACE AMINE-ASSOCIATED RECEPTOR 13C-LIKE"/>
    <property type="match status" value="1"/>
</dbReference>
<keyword evidence="8" id="KW-1185">Reference proteome</keyword>
<evidence type="ECO:0000256" key="1">
    <source>
        <dbReference type="ARBA" id="ARBA00004370"/>
    </source>
</evidence>
<dbReference type="WBParaSite" id="ECPE_0000697201-mRNA-1">
    <property type="protein sequence ID" value="ECPE_0000697201-mRNA-1"/>
    <property type="gene ID" value="ECPE_0000697201"/>
</dbReference>
<proteinExistence type="predicted"/>
<reference evidence="9" key="1">
    <citation type="submission" date="2016-06" db="UniProtKB">
        <authorList>
            <consortium name="WormBaseParasite"/>
        </authorList>
    </citation>
    <scope>IDENTIFICATION</scope>
</reference>
<dbReference type="EMBL" id="UZAN01043999">
    <property type="protein sequence ID" value="VDP79780.1"/>
    <property type="molecule type" value="Genomic_DNA"/>
</dbReference>
<reference evidence="7 8" key="2">
    <citation type="submission" date="2018-11" db="EMBL/GenBank/DDBJ databases">
        <authorList>
            <consortium name="Pathogen Informatics"/>
        </authorList>
    </citation>
    <scope>NUCLEOTIDE SEQUENCE [LARGE SCALE GENOMIC DNA]</scope>
    <source>
        <strain evidence="7 8">Egypt</strain>
    </source>
</reference>
<dbReference type="SUPFAM" id="SSF81321">
    <property type="entry name" value="Family A G protein-coupled receptor-like"/>
    <property type="match status" value="1"/>
</dbReference>
<keyword evidence="4 5" id="KW-0472">Membrane</keyword>
<dbReference type="InterPro" id="IPR017452">
    <property type="entry name" value="GPCR_Rhodpsn_7TM"/>
</dbReference>
<dbReference type="OrthoDB" id="6235017at2759"/>
<feature type="transmembrane region" description="Helical" evidence="5">
    <location>
        <begin position="43"/>
        <end position="65"/>
    </location>
</feature>
<feature type="transmembrane region" description="Helical" evidence="5">
    <location>
        <begin position="174"/>
        <end position="197"/>
    </location>
</feature>
<dbReference type="InterPro" id="IPR000276">
    <property type="entry name" value="GPCR_Rhodpsn"/>
</dbReference>
<feature type="transmembrane region" description="Helical" evidence="5">
    <location>
        <begin position="230"/>
        <end position="251"/>
    </location>
</feature>
<dbReference type="PRINTS" id="PR00237">
    <property type="entry name" value="GPCRRHODOPSN"/>
</dbReference>
<evidence type="ECO:0000259" key="6">
    <source>
        <dbReference type="PROSITE" id="PS50262"/>
    </source>
</evidence>
<dbReference type="AlphaFoldDB" id="A0A183AJ23"/>
<feature type="domain" description="G-protein coupled receptors family 1 profile" evidence="6">
    <location>
        <begin position="100"/>
        <end position="291"/>
    </location>
</feature>
<gene>
    <name evidence="7" type="ORF">ECPE_LOCUS6958</name>
</gene>
<sequence>MVTQGDLTVMIIGTMILCIGILLNGLTFFMLQRVELNSLLTAWLYRTQPILDAICCVGGMIMFWINELDRSTEWIARTVCYIWRDQFPLWFFVVWGQANLTWITMDRLWATVYYVTYRRYQKRYLIVCTVGSVVYSLLLNVPSTLYVRYNNGTCETSAEDTVTVEGTRVQLNSIYWFFAYYLLPMVTMFVVYIRVVYFLRHIRTTHSVSNLDTTEQQQQKQRNTNMLNPVYQSLSVATFGFIISLLLTHTVDTLYYLIGANLNLGYEYGASIQMISVFVTTLSSILNPLVILFSLPALRKTLTSCCISAWTCTILPYRGRNKCVEKLRQKFNTIVSLVNMSDRGKKQTHVLACNDDKRGSHSP</sequence>
<feature type="transmembrane region" description="Helical" evidence="5">
    <location>
        <begin position="124"/>
        <end position="141"/>
    </location>
</feature>